<evidence type="ECO:0000259" key="3">
    <source>
        <dbReference type="Pfam" id="PF08044"/>
    </source>
</evidence>
<feature type="transmembrane region" description="Helical" evidence="2">
    <location>
        <begin position="119"/>
        <end position="143"/>
    </location>
</feature>
<accession>A0ABP9DUG8</accession>
<organism evidence="5 6">
    <name type="scientific">Kitasatospora terrestris</name>
    <dbReference type="NCBI Taxonomy" id="258051"/>
    <lineage>
        <taxon>Bacteria</taxon>
        <taxon>Bacillati</taxon>
        <taxon>Actinomycetota</taxon>
        <taxon>Actinomycetes</taxon>
        <taxon>Kitasatosporales</taxon>
        <taxon>Streptomycetaceae</taxon>
        <taxon>Kitasatospora</taxon>
    </lineage>
</organism>
<dbReference type="EMBL" id="BAABIS010000001">
    <property type="protein sequence ID" value="GAA4853173.1"/>
    <property type="molecule type" value="Genomic_DNA"/>
</dbReference>
<keyword evidence="2" id="KW-0472">Membrane</keyword>
<feature type="region of interest" description="Disordered" evidence="1">
    <location>
        <begin position="1"/>
        <end position="38"/>
    </location>
</feature>
<feature type="domain" description="DUF1707" evidence="3">
    <location>
        <begin position="34"/>
        <end position="86"/>
    </location>
</feature>
<reference evidence="6" key="1">
    <citation type="journal article" date="2019" name="Int. J. Syst. Evol. Microbiol.">
        <title>The Global Catalogue of Microorganisms (GCM) 10K type strain sequencing project: providing services to taxonomists for standard genome sequencing and annotation.</title>
        <authorList>
            <consortium name="The Broad Institute Genomics Platform"/>
            <consortium name="The Broad Institute Genome Sequencing Center for Infectious Disease"/>
            <person name="Wu L."/>
            <person name="Ma J."/>
        </authorList>
    </citation>
    <scope>NUCLEOTIDE SEQUENCE [LARGE SCALE GENOMIC DNA]</scope>
    <source>
        <strain evidence="6">JCM 13006</strain>
    </source>
</reference>
<name>A0ABP9DUG8_9ACTN</name>
<evidence type="ECO:0000259" key="4">
    <source>
        <dbReference type="Pfam" id="PF13828"/>
    </source>
</evidence>
<keyword evidence="2" id="KW-1133">Transmembrane helix</keyword>
<evidence type="ECO:0000313" key="6">
    <source>
        <dbReference type="Proteomes" id="UP001501752"/>
    </source>
</evidence>
<dbReference type="Pfam" id="PF13828">
    <property type="entry name" value="DUF4190"/>
    <property type="match status" value="1"/>
</dbReference>
<gene>
    <name evidence="5" type="ORF">GCM10023235_33050</name>
</gene>
<dbReference type="PANTHER" id="PTHR40763">
    <property type="entry name" value="MEMBRANE PROTEIN-RELATED"/>
    <property type="match status" value="1"/>
</dbReference>
<feature type="transmembrane region" description="Helical" evidence="2">
    <location>
        <begin position="163"/>
        <end position="190"/>
    </location>
</feature>
<evidence type="ECO:0000313" key="5">
    <source>
        <dbReference type="EMBL" id="GAA4853173.1"/>
    </source>
</evidence>
<sequence length="192" mass="20100">MAVQPWGQQPSPFGQSPSPYGQPWQPAHTPQSAMRAAHTDRERAVDVLKAAYAEGRLSAQEYSQRFDAAHRAQTYGELGALVADLPAGPMVAPFGAPVPVVPPTFLPPPMPVRRRMNPVAVTSLVLGVSCFATGGLTGLPAVITGHIARSQIRVRGEDGDGLAMAGLIIGWLSVAGWALLLTLMLFAAAAGS</sequence>
<dbReference type="InterPro" id="IPR025241">
    <property type="entry name" value="DUF4190"/>
</dbReference>
<keyword evidence="6" id="KW-1185">Reference proteome</keyword>
<dbReference type="RefSeq" id="WP_345697592.1">
    <property type="nucleotide sequence ID" value="NZ_BAABIS010000001.1"/>
</dbReference>
<feature type="domain" description="DUF4190" evidence="4">
    <location>
        <begin position="120"/>
        <end position="180"/>
    </location>
</feature>
<dbReference type="InterPro" id="IPR012551">
    <property type="entry name" value="DUF1707_SHOCT-like"/>
</dbReference>
<dbReference type="PANTHER" id="PTHR40763:SF4">
    <property type="entry name" value="DUF1707 DOMAIN-CONTAINING PROTEIN"/>
    <property type="match status" value="1"/>
</dbReference>
<proteinExistence type="predicted"/>
<dbReference type="Proteomes" id="UP001501752">
    <property type="component" value="Unassembled WGS sequence"/>
</dbReference>
<evidence type="ECO:0000256" key="2">
    <source>
        <dbReference type="SAM" id="Phobius"/>
    </source>
</evidence>
<evidence type="ECO:0008006" key="7">
    <source>
        <dbReference type="Google" id="ProtNLM"/>
    </source>
</evidence>
<evidence type="ECO:0000256" key="1">
    <source>
        <dbReference type="SAM" id="MobiDB-lite"/>
    </source>
</evidence>
<protein>
    <recommendedName>
        <fullName evidence="7">DUF4190 domain-containing protein</fullName>
    </recommendedName>
</protein>
<keyword evidence="2" id="KW-0812">Transmembrane</keyword>
<comment type="caution">
    <text evidence="5">The sequence shown here is derived from an EMBL/GenBank/DDBJ whole genome shotgun (WGS) entry which is preliminary data.</text>
</comment>
<dbReference type="Pfam" id="PF08044">
    <property type="entry name" value="DUF1707"/>
    <property type="match status" value="1"/>
</dbReference>
<feature type="compositionally biased region" description="Low complexity" evidence="1">
    <location>
        <begin position="1"/>
        <end position="23"/>
    </location>
</feature>